<dbReference type="AlphaFoldDB" id="A0A0H3G004"/>
<protein>
    <submittedName>
        <fullName evidence="2">Uncharacterized protein</fullName>
    </submittedName>
</protein>
<dbReference type="HOGENOM" id="CLU_1643070_0_0_5"/>
<evidence type="ECO:0000313" key="3">
    <source>
        <dbReference type="Proteomes" id="UP000001494"/>
    </source>
</evidence>
<dbReference type="OrthoDB" id="7596618at2"/>
<reference evidence="2 3" key="1">
    <citation type="journal article" date="2011" name="J. Bacteriol.">
        <title>Genome sequence of the ethanol-producing Zymomonas mobilis subsp. mobilis lectotype strain ATCC 10988.</title>
        <authorList>
            <person name="Pappas K.M."/>
            <person name="Kouvelis V.N."/>
            <person name="Saunders E."/>
            <person name="Brettin T.S."/>
            <person name="Bruce D."/>
            <person name="Detter C."/>
            <person name="Balakireva M."/>
            <person name="Han C.S."/>
            <person name="Savvakis G."/>
            <person name="Kyrpides N.C."/>
            <person name="Typas M.A."/>
        </authorList>
    </citation>
    <scope>NUCLEOTIDE SEQUENCE [LARGE SCALE GENOMIC DNA]</scope>
    <source>
        <strain evidence="3">ATCC 10988 / DSM 424 / CCUG 17860 / LMG 404 / NCIMB 8938 / NRRL B-806 / ZM1</strain>
    </source>
</reference>
<organism evidence="2 3">
    <name type="scientific">Zymomonas mobilis subsp. mobilis (strain ATCC 10988 / DSM 424 / LMG 404 / NCIMB 8938 / NRRL B-806 / ZM1)</name>
    <dbReference type="NCBI Taxonomy" id="555217"/>
    <lineage>
        <taxon>Bacteria</taxon>
        <taxon>Pseudomonadati</taxon>
        <taxon>Pseudomonadota</taxon>
        <taxon>Alphaproteobacteria</taxon>
        <taxon>Sphingomonadales</taxon>
        <taxon>Zymomonadaceae</taxon>
        <taxon>Zymomonas</taxon>
    </lineage>
</organism>
<feature type="transmembrane region" description="Helical" evidence="1">
    <location>
        <begin position="20"/>
        <end position="40"/>
    </location>
</feature>
<dbReference type="EMBL" id="CP002850">
    <property type="protein sequence ID" value="AEH63232.1"/>
    <property type="molecule type" value="Genomic_DNA"/>
</dbReference>
<name>A0A0H3G004_ZYMMA</name>
<keyword evidence="1" id="KW-0812">Transmembrane</keyword>
<accession>A0A0H3G004</accession>
<keyword evidence="1" id="KW-0472">Membrane</keyword>
<sequence>MLENTDSGFHLSTKGRSHTLYILPLLLAIPVGLLAQASAFHQKYSIYGHWQHIQESQADFVNTHDASSITVKCDKAAQRLVLTFNGYSDSALHITARGFSENYTLIPDEKGKMTLVFKPHDSFIKKLSSGTTSVSFEGNKPKKWVMQNNRQLFRITQYCWS</sequence>
<dbReference type="RefSeq" id="WP_014501051.1">
    <property type="nucleotide sequence ID" value="NC_017262.1"/>
</dbReference>
<gene>
    <name evidence="2" type="ordered locus">Zmob_1412</name>
</gene>
<keyword evidence="1" id="KW-1133">Transmembrane helix</keyword>
<dbReference type="Proteomes" id="UP000001494">
    <property type="component" value="Chromosome"/>
</dbReference>
<dbReference type="KEGG" id="zmm:Zmob_1412"/>
<evidence type="ECO:0000256" key="1">
    <source>
        <dbReference type="SAM" id="Phobius"/>
    </source>
</evidence>
<evidence type="ECO:0000313" key="2">
    <source>
        <dbReference type="EMBL" id="AEH63232.1"/>
    </source>
</evidence>
<proteinExistence type="predicted"/>